<evidence type="ECO:0000313" key="12">
    <source>
        <dbReference type="RefSeq" id="XP_065649915.1"/>
    </source>
</evidence>
<feature type="transmembrane region" description="Helical" evidence="6">
    <location>
        <begin position="80"/>
        <end position="107"/>
    </location>
</feature>
<dbReference type="PIRSF" id="PIRSF006060">
    <property type="entry name" value="AA_transporter"/>
    <property type="match status" value="1"/>
</dbReference>
<evidence type="ECO:0000256" key="4">
    <source>
        <dbReference type="ARBA" id="ARBA00023136"/>
    </source>
</evidence>
<dbReference type="Gene3D" id="1.20.1740.10">
    <property type="entry name" value="Amino acid/polyamine transporter I"/>
    <property type="match status" value="1"/>
</dbReference>
<feature type="compositionally biased region" description="Polar residues" evidence="5">
    <location>
        <begin position="17"/>
        <end position="28"/>
    </location>
</feature>
<dbReference type="PANTHER" id="PTHR11785">
    <property type="entry name" value="AMINO ACID TRANSPORTER"/>
    <property type="match status" value="1"/>
</dbReference>
<feature type="transmembrane region" description="Helical" evidence="6">
    <location>
        <begin position="425"/>
        <end position="446"/>
    </location>
</feature>
<evidence type="ECO:0000256" key="6">
    <source>
        <dbReference type="SAM" id="Phobius"/>
    </source>
</evidence>
<keyword evidence="7" id="KW-1185">Reference proteome</keyword>
<dbReference type="RefSeq" id="XP_065649914.1">
    <property type="nucleotide sequence ID" value="XM_065793842.1"/>
</dbReference>
<dbReference type="Proteomes" id="UP001652625">
    <property type="component" value="Chromosome 03"/>
</dbReference>
<dbReference type="InterPro" id="IPR050598">
    <property type="entry name" value="AminoAcid_Transporter"/>
</dbReference>
<evidence type="ECO:0000256" key="2">
    <source>
        <dbReference type="ARBA" id="ARBA00022692"/>
    </source>
</evidence>
<evidence type="ECO:0000313" key="8">
    <source>
        <dbReference type="RefSeq" id="XP_065649910.1"/>
    </source>
</evidence>
<organism evidence="7 11">
    <name type="scientific">Hydra vulgaris</name>
    <name type="common">Hydra</name>
    <name type="synonym">Hydra attenuata</name>
    <dbReference type="NCBI Taxonomy" id="6087"/>
    <lineage>
        <taxon>Eukaryota</taxon>
        <taxon>Metazoa</taxon>
        <taxon>Cnidaria</taxon>
        <taxon>Hydrozoa</taxon>
        <taxon>Hydroidolina</taxon>
        <taxon>Anthoathecata</taxon>
        <taxon>Aplanulata</taxon>
        <taxon>Hydridae</taxon>
        <taxon>Hydra</taxon>
    </lineage>
</organism>
<sequence>MLKNGNDDNALVEENDNNSNTKSLIRNENQSDAKKSIEKKVGFKRQITLLGAIGLLVGTVVGSGIFVSPSVVANHSGSSGLILIVWAGSGVLALFSALCYVELGTMFPTSSGSDYTFVYESFGDLPAFISGFTNVVVLSPMAFVMVTLTCASYIVSAAKIDEKYIKIIAAVIIGVIFILNFASVNIGTIVQEIFTIIKILALLMIAITGVVRLGQGHYQNFRQIFKGSKTNISEICYAFYGGFWAYGGYSNLPTIAAELKNPIRDLPLAMWIGMILVTVFYVTVNAAYLTVMTPFEIANSNAVGVTFGDQVYGPAALIIPVMVACSSFGASNGGMISSSRMLNAVAQKGHVPKFLSLIHKKRHTPTTSLFFICIVSLVMLIPKSSNFGNLLKYISFINAALVGLTMSALLWLRYKRPDIERPFKVFLGLPILVLLSSAYFTVAPFFEHPLESTYCIIAILVTIPIYFIFIKYEKIPKFVSNCLGSFATMLEKLNMGYPPEEVNQNNYSKISTKEEKNAQPINEAN</sequence>
<gene>
    <name evidence="8 9 10 11 12" type="primary">LOC100213140</name>
</gene>
<feature type="transmembrane region" description="Helical" evidence="6">
    <location>
        <begin position="268"/>
        <end position="291"/>
    </location>
</feature>
<dbReference type="RefSeq" id="XP_065649911.1">
    <property type="nucleotide sequence ID" value="XM_065793839.1"/>
</dbReference>
<feature type="region of interest" description="Disordered" evidence="5">
    <location>
        <begin position="506"/>
        <end position="525"/>
    </location>
</feature>
<feature type="transmembrane region" description="Helical" evidence="6">
    <location>
        <begin position="452"/>
        <end position="470"/>
    </location>
</feature>
<dbReference type="GeneID" id="100213140"/>
<keyword evidence="4 6" id="KW-0472">Membrane</keyword>
<evidence type="ECO:0000313" key="11">
    <source>
        <dbReference type="RefSeq" id="XP_065649914.1"/>
    </source>
</evidence>
<dbReference type="Pfam" id="PF13520">
    <property type="entry name" value="AA_permease_2"/>
    <property type="match status" value="1"/>
</dbReference>
<protein>
    <submittedName>
        <fullName evidence="8 9">B(0,+)-type amino acid transporter 1</fullName>
    </submittedName>
</protein>
<dbReference type="InterPro" id="IPR002293">
    <property type="entry name" value="AA/rel_permease1"/>
</dbReference>
<feature type="transmembrane region" description="Helical" evidence="6">
    <location>
        <begin position="193"/>
        <end position="213"/>
    </location>
</feature>
<evidence type="ECO:0000313" key="10">
    <source>
        <dbReference type="RefSeq" id="XP_065649912.1"/>
    </source>
</evidence>
<feature type="transmembrane region" description="Helical" evidence="6">
    <location>
        <begin position="363"/>
        <end position="381"/>
    </location>
</feature>
<dbReference type="RefSeq" id="XP_065649910.1">
    <property type="nucleotide sequence ID" value="XM_065793838.1"/>
</dbReference>
<dbReference type="RefSeq" id="XP_065649915.1">
    <property type="nucleotide sequence ID" value="XM_065793843.1"/>
</dbReference>
<dbReference type="RefSeq" id="XP_065649912.1">
    <property type="nucleotide sequence ID" value="XM_065793840.1"/>
</dbReference>
<proteinExistence type="predicted"/>
<keyword evidence="2 6" id="KW-0812">Transmembrane</keyword>
<evidence type="ECO:0000256" key="5">
    <source>
        <dbReference type="SAM" id="MobiDB-lite"/>
    </source>
</evidence>
<evidence type="ECO:0000313" key="7">
    <source>
        <dbReference type="Proteomes" id="UP001652625"/>
    </source>
</evidence>
<evidence type="ECO:0000256" key="1">
    <source>
        <dbReference type="ARBA" id="ARBA00004141"/>
    </source>
</evidence>
<feature type="transmembrane region" description="Helical" evidence="6">
    <location>
        <begin position="393"/>
        <end position="413"/>
    </location>
</feature>
<feature type="region of interest" description="Disordered" evidence="5">
    <location>
        <begin position="1"/>
        <end position="31"/>
    </location>
</feature>
<keyword evidence="3 6" id="KW-1133">Transmembrane helix</keyword>
<evidence type="ECO:0000256" key="3">
    <source>
        <dbReference type="ARBA" id="ARBA00022989"/>
    </source>
</evidence>
<comment type="subcellular location">
    <subcellularLocation>
        <location evidence="1">Membrane</location>
        <topology evidence="1">Multi-pass membrane protein</topology>
    </subcellularLocation>
</comment>
<reference evidence="8 9" key="1">
    <citation type="submission" date="2025-05" db="UniProtKB">
        <authorList>
            <consortium name="RefSeq"/>
        </authorList>
    </citation>
    <scope>IDENTIFICATION</scope>
</reference>
<accession>A0ABM4BLG9</accession>
<feature type="transmembrane region" description="Helical" evidence="6">
    <location>
        <begin position="47"/>
        <end position="68"/>
    </location>
</feature>
<name>A0ABM4BLG9_HYDVU</name>
<feature type="transmembrane region" description="Helical" evidence="6">
    <location>
        <begin position="167"/>
        <end position="187"/>
    </location>
</feature>
<dbReference type="PANTHER" id="PTHR11785:SF512">
    <property type="entry name" value="SOBREMESA, ISOFORM B"/>
    <property type="match status" value="1"/>
</dbReference>
<feature type="transmembrane region" description="Helical" evidence="6">
    <location>
        <begin position="127"/>
        <end position="155"/>
    </location>
</feature>
<evidence type="ECO:0000313" key="9">
    <source>
        <dbReference type="RefSeq" id="XP_065649911.1"/>
    </source>
</evidence>